<dbReference type="GO" id="GO:0009279">
    <property type="term" value="C:cell outer membrane"/>
    <property type="evidence" value="ECO:0007669"/>
    <property type="project" value="UniProtKB-SubCell"/>
</dbReference>
<reference evidence="6" key="1">
    <citation type="journal article" date="2014" name="Int. J. Syst. Evol. Microbiol.">
        <title>Complete genome sequence of Corynebacterium casei LMG S-19264T (=DSM 44701T), isolated from a smear-ripened cheese.</title>
        <authorList>
            <consortium name="US DOE Joint Genome Institute (JGI-PGF)"/>
            <person name="Walter F."/>
            <person name="Albersmeier A."/>
            <person name="Kalinowski J."/>
            <person name="Ruckert C."/>
        </authorList>
    </citation>
    <scope>NUCLEOTIDE SEQUENCE</scope>
    <source>
        <strain evidence="6">CCM 8711</strain>
    </source>
</reference>
<dbReference type="InterPro" id="IPR011990">
    <property type="entry name" value="TPR-like_helical_dom_sf"/>
</dbReference>
<accession>A0A917JCJ7</accession>
<dbReference type="PRINTS" id="PR01021">
    <property type="entry name" value="OMPADOMAIN"/>
</dbReference>
<dbReference type="CDD" id="cd07185">
    <property type="entry name" value="OmpA_C-like"/>
    <property type="match status" value="1"/>
</dbReference>
<feature type="domain" description="OmpA-like" evidence="5">
    <location>
        <begin position="537"/>
        <end position="659"/>
    </location>
</feature>
<dbReference type="InterPro" id="IPR006665">
    <property type="entry name" value="OmpA-like"/>
</dbReference>
<dbReference type="InterPro" id="IPR006664">
    <property type="entry name" value="OMP_bac"/>
</dbReference>
<protein>
    <submittedName>
        <fullName evidence="6">Cell envelope biogenesis protein OmpA</fullName>
    </submittedName>
</protein>
<evidence type="ECO:0000313" key="6">
    <source>
        <dbReference type="EMBL" id="GGI52726.1"/>
    </source>
</evidence>
<dbReference type="AlphaFoldDB" id="A0A917JCJ7"/>
<dbReference type="InterPro" id="IPR036737">
    <property type="entry name" value="OmpA-like_sf"/>
</dbReference>
<dbReference type="SUPFAM" id="SSF82171">
    <property type="entry name" value="DPP6 N-terminal domain-like"/>
    <property type="match status" value="1"/>
</dbReference>
<name>A0A917JCJ7_9SPHI</name>
<reference evidence="6" key="2">
    <citation type="submission" date="2020-09" db="EMBL/GenBank/DDBJ databases">
        <authorList>
            <person name="Sun Q."/>
            <person name="Sedlacek I."/>
        </authorList>
    </citation>
    <scope>NUCLEOTIDE SEQUENCE</scope>
    <source>
        <strain evidence="6">CCM 8711</strain>
    </source>
</reference>
<dbReference type="RefSeq" id="WP_188418835.1">
    <property type="nucleotide sequence ID" value="NZ_BMDO01000016.1"/>
</dbReference>
<sequence>MKQRLITICTVIGFLMLAHSVKAQYVLKLANEQYNLFNYTKAAELYLKAYKKDPTLYTAEHLANCYHLTREYPEAEKWYATTVAMPDSKPDNLLKYAEVLKNNLKYAEAKAQYTKYYTISPAVNQAQLKFWISSCDSAMKWIKNPVPVDIRNEQMLNTKESDWGAVKYNNTLVFTSDRENKAELEEGKKKRPLIRFDAANTIDKRIYGWTGNKYLNLYEQQNSITAADAVRLFPFIAGTEYHIGAASFTADGTEMYFTLTHLPDRKIKDTARIKTIKLDIYSSRRNSATGTWEKPVPFVYNNETAYSVGDPFIAPDGKTLYFTSDMPGGMGGTDIYYCERTNGNWGQPVNLKAINTPANERTPFINADGTIYFSTDGDKGMGGLDIFKALRKGSTFGTKQNLGYPINSAQDDFAYVLAADGSSGYLSSNRMGGVGSDDIYSFTPLLTATYNLEGVVYDKFTRYPIANSTVTLTRPKGILSKVQTNSAGQFSFVLNESSDYQLKGEKNAYLADNLNTFSTTGLAPSSVIRRNLYLEKIELKKAIRIDNIYYDLNKADIRPDAAVELDKLIRILKDNPTIVIELGSHTDSRADDDYNMSLSRRRAKAAADYIVDVGGIDEGRIIARGYGETRLLNRCSNGVNCSEAAHQLNRRTEFTIIEY</sequence>
<dbReference type="InterPro" id="IPR008969">
    <property type="entry name" value="CarboxyPept-like_regulatory"/>
</dbReference>
<dbReference type="SUPFAM" id="SSF48452">
    <property type="entry name" value="TPR-like"/>
    <property type="match status" value="1"/>
</dbReference>
<dbReference type="Gene3D" id="3.30.1330.60">
    <property type="entry name" value="OmpA-like domain"/>
    <property type="match status" value="1"/>
</dbReference>
<proteinExistence type="predicted"/>
<dbReference type="InterPro" id="IPR050330">
    <property type="entry name" value="Bact_OuterMem_StrucFunc"/>
</dbReference>
<dbReference type="Gene3D" id="1.25.40.10">
    <property type="entry name" value="Tetratricopeptide repeat domain"/>
    <property type="match status" value="1"/>
</dbReference>
<comment type="caution">
    <text evidence="6">The sequence shown here is derived from an EMBL/GenBank/DDBJ whole genome shotgun (WGS) entry which is preliminary data.</text>
</comment>
<dbReference type="EMBL" id="BMDO01000016">
    <property type="protein sequence ID" value="GGI52726.1"/>
    <property type="molecule type" value="Genomic_DNA"/>
</dbReference>
<evidence type="ECO:0000259" key="5">
    <source>
        <dbReference type="PROSITE" id="PS51123"/>
    </source>
</evidence>
<dbReference type="SUPFAM" id="SSF49464">
    <property type="entry name" value="Carboxypeptidase regulatory domain-like"/>
    <property type="match status" value="1"/>
</dbReference>
<dbReference type="Proteomes" id="UP000662074">
    <property type="component" value="Unassembled WGS sequence"/>
</dbReference>
<comment type="subcellular location">
    <subcellularLocation>
        <location evidence="1">Cell outer membrane</location>
    </subcellularLocation>
</comment>
<dbReference type="SUPFAM" id="SSF103088">
    <property type="entry name" value="OmpA-like"/>
    <property type="match status" value="1"/>
</dbReference>
<dbReference type="PANTHER" id="PTHR30329">
    <property type="entry name" value="STATOR ELEMENT OF FLAGELLAR MOTOR COMPLEX"/>
    <property type="match status" value="1"/>
</dbReference>
<dbReference type="Pfam" id="PF00691">
    <property type="entry name" value="OmpA"/>
    <property type="match status" value="1"/>
</dbReference>
<evidence type="ECO:0000256" key="3">
    <source>
        <dbReference type="ARBA" id="ARBA00023237"/>
    </source>
</evidence>
<evidence type="ECO:0000256" key="4">
    <source>
        <dbReference type="PROSITE-ProRule" id="PRU00473"/>
    </source>
</evidence>
<dbReference type="PANTHER" id="PTHR30329:SF21">
    <property type="entry name" value="LIPOPROTEIN YIAD-RELATED"/>
    <property type="match status" value="1"/>
</dbReference>
<organism evidence="6 7">
    <name type="scientific">Mucilaginibacter galii</name>
    <dbReference type="NCBI Taxonomy" id="2005073"/>
    <lineage>
        <taxon>Bacteria</taxon>
        <taxon>Pseudomonadati</taxon>
        <taxon>Bacteroidota</taxon>
        <taxon>Sphingobacteriia</taxon>
        <taxon>Sphingobacteriales</taxon>
        <taxon>Sphingobacteriaceae</taxon>
        <taxon>Mucilaginibacter</taxon>
    </lineage>
</organism>
<evidence type="ECO:0000256" key="2">
    <source>
        <dbReference type="ARBA" id="ARBA00023136"/>
    </source>
</evidence>
<evidence type="ECO:0000256" key="1">
    <source>
        <dbReference type="ARBA" id="ARBA00004442"/>
    </source>
</evidence>
<dbReference type="InterPro" id="IPR011042">
    <property type="entry name" value="6-blade_b-propeller_TolB-like"/>
</dbReference>
<keyword evidence="3" id="KW-0998">Cell outer membrane</keyword>
<dbReference type="InterPro" id="IPR011659">
    <property type="entry name" value="WD40"/>
</dbReference>
<dbReference type="Gene3D" id="2.120.10.30">
    <property type="entry name" value="TolB, C-terminal domain"/>
    <property type="match status" value="1"/>
</dbReference>
<evidence type="ECO:0000313" key="7">
    <source>
        <dbReference type="Proteomes" id="UP000662074"/>
    </source>
</evidence>
<dbReference type="PROSITE" id="PS51123">
    <property type="entry name" value="OMPA_2"/>
    <property type="match status" value="1"/>
</dbReference>
<dbReference type="Pfam" id="PF07676">
    <property type="entry name" value="PD40"/>
    <property type="match status" value="2"/>
</dbReference>
<keyword evidence="7" id="KW-1185">Reference proteome</keyword>
<gene>
    <name evidence="6" type="ORF">GCM10011425_39380</name>
</gene>
<keyword evidence="2 4" id="KW-0472">Membrane</keyword>